<dbReference type="Gene3D" id="3.10.20.30">
    <property type="match status" value="1"/>
</dbReference>
<dbReference type="SUPFAM" id="SSF54292">
    <property type="entry name" value="2Fe-2S ferredoxin-like"/>
    <property type="match status" value="1"/>
</dbReference>
<dbReference type="InterPro" id="IPR000674">
    <property type="entry name" value="Ald_Oxase/Xan_DH_a/b"/>
</dbReference>
<keyword evidence="2" id="KW-0479">Metal-binding</keyword>
<dbReference type="EMBL" id="SIJK02000001">
    <property type="protein sequence ID" value="MBP1464316.1"/>
    <property type="molecule type" value="Genomic_DNA"/>
</dbReference>
<reference evidence="6 7" key="1">
    <citation type="submission" date="2021-03" db="EMBL/GenBank/DDBJ databases">
        <authorList>
            <person name="Grouzdev D.S."/>
        </authorList>
    </citation>
    <scope>NUCLEOTIDE SEQUENCE [LARGE SCALE GENOMIC DNA]</scope>
    <source>
        <strain evidence="6 7">M50-1</strain>
    </source>
</reference>
<dbReference type="PROSITE" id="PS00197">
    <property type="entry name" value="2FE2S_FER_1"/>
    <property type="match status" value="1"/>
</dbReference>
<dbReference type="InterPro" id="IPR036856">
    <property type="entry name" value="Ald_Oxase/Xan_DH_a/b_sf"/>
</dbReference>
<dbReference type="Proteomes" id="UP001193081">
    <property type="component" value="Unassembled WGS sequence"/>
</dbReference>
<dbReference type="InterPro" id="IPR016208">
    <property type="entry name" value="Ald_Oxase/xanthine_DH-like"/>
</dbReference>
<evidence type="ECO:0000256" key="4">
    <source>
        <dbReference type="ARBA" id="ARBA00023004"/>
    </source>
</evidence>
<evidence type="ECO:0000256" key="3">
    <source>
        <dbReference type="ARBA" id="ARBA00023002"/>
    </source>
</evidence>
<evidence type="ECO:0000259" key="5">
    <source>
        <dbReference type="PROSITE" id="PS51085"/>
    </source>
</evidence>
<dbReference type="PANTHER" id="PTHR11908:SF157">
    <property type="entry name" value="XANTHINE DEHYDROGENASE SUBUNIT D-RELATED"/>
    <property type="match status" value="1"/>
</dbReference>
<evidence type="ECO:0000256" key="2">
    <source>
        <dbReference type="ARBA" id="ARBA00022723"/>
    </source>
</evidence>
<dbReference type="InterPro" id="IPR002888">
    <property type="entry name" value="2Fe-2S-bd"/>
</dbReference>
<dbReference type="InterPro" id="IPR012675">
    <property type="entry name" value="Beta-grasp_dom_sf"/>
</dbReference>
<dbReference type="Pfam" id="PF20256">
    <property type="entry name" value="MoCoBD_2"/>
    <property type="match status" value="1"/>
</dbReference>
<dbReference type="InterPro" id="IPR036884">
    <property type="entry name" value="2Fe-2S-bd_dom_sf"/>
</dbReference>
<dbReference type="PANTHER" id="PTHR11908">
    <property type="entry name" value="XANTHINE DEHYDROGENASE"/>
    <property type="match status" value="1"/>
</dbReference>
<dbReference type="Pfam" id="PF01799">
    <property type="entry name" value="Fer2_2"/>
    <property type="match status" value="1"/>
</dbReference>
<evidence type="ECO:0000313" key="6">
    <source>
        <dbReference type="EMBL" id="MBP1464316.1"/>
    </source>
</evidence>
<dbReference type="InterPro" id="IPR046867">
    <property type="entry name" value="AldOxase/xan_DH_MoCoBD2"/>
</dbReference>
<comment type="similarity">
    <text evidence="1">Belongs to the xanthine dehydrogenase family.</text>
</comment>
<dbReference type="SUPFAM" id="SSF47741">
    <property type="entry name" value="CO dehydrogenase ISP C-domain like"/>
    <property type="match status" value="1"/>
</dbReference>
<dbReference type="InterPro" id="IPR008274">
    <property type="entry name" value="AldOxase/xan_DH_MoCoBD1"/>
</dbReference>
<dbReference type="Gene3D" id="1.10.150.120">
    <property type="entry name" value="[2Fe-2S]-binding domain"/>
    <property type="match status" value="1"/>
</dbReference>
<evidence type="ECO:0000313" key="7">
    <source>
        <dbReference type="Proteomes" id="UP001193081"/>
    </source>
</evidence>
<gene>
    <name evidence="6" type="ORF">EYB53_001215</name>
</gene>
<dbReference type="Pfam" id="PF01315">
    <property type="entry name" value="Ald_Xan_dh_C"/>
    <property type="match status" value="1"/>
</dbReference>
<keyword evidence="7" id="KW-1185">Reference proteome</keyword>
<proteinExistence type="inferred from homology"/>
<dbReference type="RefSeq" id="WP_135475873.1">
    <property type="nucleotide sequence ID" value="NZ_SIJK02000001.1"/>
</dbReference>
<protein>
    <submittedName>
        <fullName evidence="6">Molybdopterin-dependent oxidoreductase</fullName>
    </submittedName>
</protein>
<dbReference type="SMART" id="SM01008">
    <property type="entry name" value="Ald_Xan_dh_C"/>
    <property type="match status" value="1"/>
</dbReference>
<keyword evidence="3" id="KW-0560">Oxidoreductase</keyword>
<dbReference type="InterPro" id="IPR037165">
    <property type="entry name" value="AldOxase/xan_DH_Mopterin-bd_sf"/>
</dbReference>
<dbReference type="PROSITE" id="PS51085">
    <property type="entry name" value="2FE2S_FER_2"/>
    <property type="match status" value="1"/>
</dbReference>
<dbReference type="InterPro" id="IPR036010">
    <property type="entry name" value="2Fe-2S_ferredoxin-like_sf"/>
</dbReference>
<dbReference type="SUPFAM" id="SSF54665">
    <property type="entry name" value="CO dehydrogenase molybdoprotein N-domain-like"/>
    <property type="match status" value="1"/>
</dbReference>
<dbReference type="CDD" id="cd00207">
    <property type="entry name" value="fer2"/>
    <property type="match status" value="1"/>
</dbReference>
<organism evidence="6 7">
    <name type="scientific">Candidatus Chloroploca mongolica</name>
    <dbReference type="NCBI Taxonomy" id="2528176"/>
    <lineage>
        <taxon>Bacteria</taxon>
        <taxon>Bacillati</taxon>
        <taxon>Chloroflexota</taxon>
        <taxon>Chloroflexia</taxon>
        <taxon>Chloroflexales</taxon>
        <taxon>Chloroflexineae</taxon>
        <taxon>Oscillochloridaceae</taxon>
        <taxon>Candidatus Chloroploca</taxon>
    </lineage>
</organism>
<sequence>MDPATTYTLIVNGRPCEVTVTPKTTLMQVLREQLHLTGTKDGCSTGHCGSCMVLKDGEPVRSCLVPMRRADNATITTIEGVRQPDGSLHPVQQAYLDQGATQCGFCTPGFVMSSIALLAQKPDPTLEEIYAAHRWNICRCTGYNAIIRAVQQVAGQPLPPPPPVKAPLQVVSQYVPRPDGEAKVDGTGRYAADLFVEGMLHAKTLRSSEAHARIVKIDPTAARNLPGVVAVLTADDIPGRKDCGVHEIDWPVLCYDKVRYVGDAVALVIAESEALADAALGLISVTYEPLPLVTGPKEAAAPGAPLIHEGREQGNFLAHYNLELGDVEAGFVAADVIIEREYRTQTVEHAFIEPEAGLAVPDANGRITVYCGGQIPFNDRKQIAATLNLPEERIRVVNCLIGGAFGGKEDVSVQILAALGAQATGRPVKMVFSREESLRVHPKRHATIIRMKTGAKRDGTLVAHEVEIYGDGGAYASLSGHVMLRATTHAAGPYEVAHARVNTYAMYTNNVPSGAFRGFGVTQSGFAMECQLDVLAEELGLAPLDIRRKNILAYGKQTLAGQVLTESCGLGECLELVAAEVAQRPVIASDGDKRRAWGFACAYKNTGYGSGAYDAAGAEVELFADGRAIVRAGAAEIGQGLPTVLAQITAEELGVPYNQIEVLLADTDLTPDGQATTASRQTYVTGNAVRHACQELRTLLRGTAAEMLDAAPDSLIFAEGCVRSGTNSAPLSEVVRVARHEGRTPKVGYQYVAPKVAQYQHVAFGFAAQAVLVEVDIKTGETRVLDVIAASDVGRAINPLGLQGQIEGSISMGLGMALQEDFVMEEGQVKTDTLHKCKLPQINQTPAVTLFFVEDETQEGPYGAKGVGELNSIPTAPAIINAIYKATGIRCYSLPAHKAWLKAALEATPCT</sequence>
<dbReference type="Gene3D" id="3.90.1170.50">
    <property type="entry name" value="Aldehyde oxidase/xanthine dehydrogenase, a/b hammerhead"/>
    <property type="match status" value="1"/>
</dbReference>
<name>A0ABS4D4G0_9CHLR</name>
<feature type="domain" description="2Fe-2S ferredoxin-type" evidence="5">
    <location>
        <begin position="5"/>
        <end position="81"/>
    </location>
</feature>
<dbReference type="InterPro" id="IPR006058">
    <property type="entry name" value="2Fe2S_fd_BS"/>
</dbReference>
<accession>A0ABS4D4G0</accession>
<dbReference type="InterPro" id="IPR001041">
    <property type="entry name" value="2Fe-2S_ferredoxin-type"/>
</dbReference>
<dbReference type="Gene3D" id="3.30.365.10">
    <property type="entry name" value="Aldehyde oxidase/xanthine dehydrogenase, molybdopterin binding domain"/>
    <property type="match status" value="4"/>
</dbReference>
<dbReference type="SUPFAM" id="SSF56003">
    <property type="entry name" value="Molybdenum cofactor-binding domain"/>
    <property type="match status" value="1"/>
</dbReference>
<evidence type="ECO:0000256" key="1">
    <source>
        <dbReference type="ARBA" id="ARBA00006849"/>
    </source>
</evidence>
<dbReference type="Pfam" id="PF00111">
    <property type="entry name" value="Fer2"/>
    <property type="match status" value="1"/>
</dbReference>
<dbReference type="Pfam" id="PF02738">
    <property type="entry name" value="MoCoBD_1"/>
    <property type="match status" value="1"/>
</dbReference>
<comment type="caution">
    <text evidence="6">The sequence shown here is derived from an EMBL/GenBank/DDBJ whole genome shotgun (WGS) entry which is preliminary data.</text>
</comment>
<keyword evidence="4" id="KW-0408">Iron</keyword>